<dbReference type="EMBL" id="JANVFT010000012">
    <property type="protein sequence ID" value="KAJ4498991.1"/>
    <property type="molecule type" value="Genomic_DNA"/>
</dbReference>
<keyword evidence="3" id="KW-1185">Reference proteome</keyword>
<evidence type="ECO:0000313" key="3">
    <source>
        <dbReference type="Proteomes" id="UP001150217"/>
    </source>
</evidence>
<reference evidence="2" key="1">
    <citation type="submission" date="2022-08" db="EMBL/GenBank/DDBJ databases">
        <title>A Global Phylogenomic Analysis of the Shiitake Genus Lentinula.</title>
        <authorList>
            <consortium name="DOE Joint Genome Institute"/>
            <person name="Sierra-Patev S."/>
            <person name="Min B."/>
            <person name="Naranjo-Ortiz M."/>
            <person name="Looney B."/>
            <person name="Konkel Z."/>
            <person name="Slot J.C."/>
            <person name="Sakamoto Y."/>
            <person name="Steenwyk J.L."/>
            <person name="Rokas A."/>
            <person name="Carro J."/>
            <person name="Camarero S."/>
            <person name="Ferreira P."/>
            <person name="Molpeceres G."/>
            <person name="Ruiz-Duenas F.J."/>
            <person name="Serrano A."/>
            <person name="Henrissat B."/>
            <person name="Drula E."/>
            <person name="Hughes K.W."/>
            <person name="Mata J.L."/>
            <person name="Ishikawa N.K."/>
            <person name="Vargas-Isla R."/>
            <person name="Ushijima S."/>
            <person name="Smith C.A."/>
            <person name="Ahrendt S."/>
            <person name="Andreopoulos W."/>
            <person name="He G."/>
            <person name="Labutti K."/>
            <person name="Lipzen A."/>
            <person name="Ng V."/>
            <person name="Riley R."/>
            <person name="Sandor L."/>
            <person name="Barry K."/>
            <person name="Martinez A.T."/>
            <person name="Xiao Y."/>
            <person name="Gibbons J.G."/>
            <person name="Terashima K."/>
            <person name="Grigoriev I.V."/>
            <person name="Hibbett D.S."/>
        </authorList>
    </citation>
    <scope>NUCLEOTIDE SEQUENCE</scope>
    <source>
        <strain evidence="2">RHP3577 ss4</strain>
    </source>
</reference>
<organism evidence="2 3">
    <name type="scientific">Lentinula lateritia</name>
    <dbReference type="NCBI Taxonomy" id="40482"/>
    <lineage>
        <taxon>Eukaryota</taxon>
        <taxon>Fungi</taxon>
        <taxon>Dikarya</taxon>
        <taxon>Basidiomycota</taxon>
        <taxon>Agaricomycotina</taxon>
        <taxon>Agaricomycetes</taxon>
        <taxon>Agaricomycetidae</taxon>
        <taxon>Agaricales</taxon>
        <taxon>Marasmiineae</taxon>
        <taxon>Omphalotaceae</taxon>
        <taxon>Lentinula</taxon>
    </lineage>
</organism>
<gene>
    <name evidence="2" type="ORF">C8R41DRAFT_915651</name>
</gene>
<dbReference type="Proteomes" id="UP001150217">
    <property type="component" value="Unassembled WGS sequence"/>
</dbReference>
<sequence>MTPLTYNPASAHSPVFISSRSCSPQPINSFRHRSVPLRPTTPPSFSESEPIFPPLAPTSGKQSHSSKLIPKPPGEVGRPGRGGYNLRKITNWSKKDYDDVKDYVKLLVTRLDCNVPLGQQPLVNIRSIRDEAIAKFDFLAQYDNAWVVDDFVHCQLHYQKRLVRNRKRKMASSTYNAASVCSPGSISSGSCSPLPINYSHLRSVPFRPMTPPTCPESEHLFPPLALASGSPPPLSAARQLLHSWKSIPKPPGEVGRPGRGGYNLRKIINWSKEDYDDVKDYVKLLVGRLNCDVPFGQQPLVDIYSIRDEAVAKFEFLAQYDNTWVVDDLVRCRLQYQKRVAMNRKQRQIL</sequence>
<comment type="caution">
    <text evidence="2">The sequence shown here is derived from an EMBL/GenBank/DDBJ whole genome shotgun (WGS) entry which is preliminary data.</text>
</comment>
<feature type="region of interest" description="Disordered" evidence="1">
    <location>
        <begin position="28"/>
        <end position="83"/>
    </location>
</feature>
<evidence type="ECO:0000256" key="1">
    <source>
        <dbReference type="SAM" id="MobiDB-lite"/>
    </source>
</evidence>
<evidence type="ECO:0000313" key="2">
    <source>
        <dbReference type="EMBL" id="KAJ4498991.1"/>
    </source>
</evidence>
<name>A0ABQ8VRQ9_9AGAR</name>
<protein>
    <submittedName>
        <fullName evidence="2">Uncharacterized protein</fullName>
    </submittedName>
</protein>
<accession>A0ABQ8VRQ9</accession>
<proteinExistence type="predicted"/>